<sequence length="86" mass="9543">MSERDDREEPRTAAEEVLRAATEAERRTAGSAGHHRGPEKPPPRTGRPWSDQLRSLRRRGALAPSGYPGRMEHPLWNPGCPPRAGP</sequence>
<reference evidence="2" key="2">
    <citation type="submission" date="2024-07" db="EMBL/GenBank/DDBJ databases">
        <title>Streptomyces haneummycinica sp. nov., a new antibiotic-producing actinobacterium isolated from marine sediment.</title>
        <authorList>
            <person name="Uemura M."/>
            <person name="Hamada M."/>
            <person name="Hirano S."/>
            <person name="Kobayashi K."/>
            <person name="Ohshiro T."/>
            <person name="Kobayashi T."/>
            <person name="Terahara T."/>
        </authorList>
    </citation>
    <scope>NUCLEOTIDE SEQUENCE</scope>
    <source>
        <strain evidence="2">KM77-8</strain>
    </source>
</reference>
<name>A0AAT9HMY6_9ACTN</name>
<organism evidence="2">
    <name type="scientific">Streptomyces haneummycinicus</name>
    <dbReference type="NCBI Taxonomy" id="3074435"/>
    <lineage>
        <taxon>Bacteria</taxon>
        <taxon>Bacillati</taxon>
        <taxon>Actinomycetota</taxon>
        <taxon>Actinomycetes</taxon>
        <taxon>Kitasatosporales</taxon>
        <taxon>Streptomycetaceae</taxon>
        <taxon>Streptomyces</taxon>
    </lineage>
</organism>
<proteinExistence type="predicted"/>
<gene>
    <name evidence="2" type="ORF">SHKM778_53120</name>
</gene>
<dbReference type="AlphaFoldDB" id="A0AAT9HMY6"/>
<evidence type="ECO:0000313" key="2">
    <source>
        <dbReference type="EMBL" id="BFO18924.1"/>
    </source>
</evidence>
<reference evidence="2" key="1">
    <citation type="submission" date="2024-06" db="EMBL/GenBank/DDBJ databases">
        <authorList>
            <consortium name="consrtm"/>
            <person name="Uemura M."/>
            <person name="Terahara T."/>
        </authorList>
    </citation>
    <scope>NUCLEOTIDE SEQUENCE</scope>
    <source>
        <strain evidence="2">KM77-8</strain>
    </source>
</reference>
<accession>A0AAT9HMY6</accession>
<feature type="region of interest" description="Disordered" evidence="1">
    <location>
        <begin position="1"/>
        <end position="86"/>
    </location>
</feature>
<dbReference type="EMBL" id="AP035768">
    <property type="protein sequence ID" value="BFO18924.1"/>
    <property type="molecule type" value="Genomic_DNA"/>
</dbReference>
<protein>
    <submittedName>
        <fullName evidence="2">Uncharacterized protein</fullName>
    </submittedName>
</protein>
<evidence type="ECO:0000256" key="1">
    <source>
        <dbReference type="SAM" id="MobiDB-lite"/>
    </source>
</evidence>
<feature type="compositionally biased region" description="Basic and acidic residues" evidence="1">
    <location>
        <begin position="1"/>
        <end position="28"/>
    </location>
</feature>